<evidence type="ECO:0000259" key="2">
    <source>
        <dbReference type="Pfam" id="PF00156"/>
    </source>
</evidence>
<comment type="similarity">
    <text evidence="1">Belongs to the ComF/GntX family.</text>
</comment>
<dbReference type="InterPro" id="IPR029057">
    <property type="entry name" value="PRTase-like"/>
</dbReference>
<dbReference type="Gene3D" id="3.40.50.2020">
    <property type="match status" value="1"/>
</dbReference>
<name>A0A059FHC4_9PROT</name>
<keyword evidence="4" id="KW-1185">Reference proteome</keyword>
<dbReference type="RefSeq" id="WP_148205911.1">
    <property type="nucleotide sequence ID" value="NZ_ARYI01000013.1"/>
</dbReference>
<reference evidence="3 4" key="1">
    <citation type="submission" date="2013-04" db="EMBL/GenBank/DDBJ databases">
        <title>Hyphomonas hirschiana VP5 Genome Sequencing.</title>
        <authorList>
            <person name="Lai Q."/>
            <person name="Shao Z."/>
        </authorList>
    </citation>
    <scope>NUCLEOTIDE SEQUENCE [LARGE SCALE GENOMIC DNA]</scope>
    <source>
        <strain evidence="3 4">VP5</strain>
    </source>
</reference>
<dbReference type="PANTHER" id="PTHR47505">
    <property type="entry name" value="DNA UTILIZATION PROTEIN YHGH"/>
    <property type="match status" value="1"/>
</dbReference>
<comment type="caution">
    <text evidence="3">The sequence shown here is derived from an EMBL/GenBank/DDBJ whole genome shotgun (WGS) entry which is preliminary data.</text>
</comment>
<organism evidence="3 4">
    <name type="scientific">Hyphomonas hirschiana VP5</name>
    <dbReference type="NCBI Taxonomy" id="1280951"/>
    <lineage>
        <taxon>Bacteria</taxon>
        <taxon>Pseudomonadati</taxon>
        <taxon>Pseudomonadota</taxon>
        <taxon>Alphaproteobacteria</taxon>
        <taxon>Hyphomonadales</taxon>
        <taxon>Hyphomonadaceae</taxon>
        <taxon>Hyphomonas</taxon>
    </lineage>
</organism>
<dbReference type="AlphaFoldDB" id="A0A059FHC4"/>
<feature type="domain" description="Phosphoribosyltransferase" evidence="2">
    <location>
        <begin position="173"/>
        <end position="247"/>
    </location>
</feature>
<accession>A0A059FHC4</accession>
<dbReference type="InterPro" id="IPR000836">
    <property type="entry name" value="PRTase_dom"/>
</dbReference>
<evidence type="ECO:0000313" key="4">
    <source>
        <dbReference type="Proteomes" id="UP000025061"/>
    </source>
</evidence>
<evidence type="ECO:0000256" key="1">
    <source>
        <dbReference type="ARBA" id="ARBA00008007"/>
    </source>
</evidence>
<dbReference type="InterPro" id="IPR051910">
    <property type="entry name" value="ComF/GntX_DNA_util-trans"/>
</dbReference>
<sequence>MDADMKAGRLAAKGLFRRTRDFLWPPRSLISGDRGEGAGPLRPDEFTKIRFITDPVCNRCGVPQDFDAGPDAECPACMARPPRWGRARAAFVYDDVSRRPVLDLKRAGRRDGLETLSGWMVQAGGALADEADLIVPVPLHYTRLVMRGFNQSAWLAQAIGEASGRRVSVDALKRKRRTPSQAGLSNRARRRNVTGAFDVRASRRKLEEGRRILLVDDVLTTGATLNACTRALKRAGARQIDVLVLARVVRATDVTI</sequence>
<dbReference type="SUPFAM" id="SSF53271">
    <property type="entry name" value="PRTase-like"/>
    <property type="match status" value="1"/>
</dbReference>
<evidence type="ECO:0000313" key="3">
    <source>
        <dbReference type="EMBL" id="KCZ89951.1"/>
    </source>
</evidence>
<dbReference type="PANTHER" id="PTHR47505:SF1">
    <property type="entry name" value="DNA UTILIZATION PROTEIN YHGH"/>
    <property type="match status" value="1"/>
</dbReference>
<dbReference type="OrthoDB" id="9779910at2"/>
<dbReference type="CDD" id="cd06223">
    <property type="entry name" value="PRTases_typeI"/>
    <property type="match status" value="1"/>
</dbReference>
<dbReference type="Pfam" id="PF00156">
    <property type="entry name" value="Pribosyltran"/>
    <property type="match status" value="1"/>
</dbReference>
<dbReference type="Proteomes" id="UP000025061">
    <property type="component" value="Unassembled WGS sequence"/>
</dbReference>
<protein>
    <submittedName>
        <fullName evidence="3">ComF family protein</fullName>
    </submittedName>
</protein>
<dbReference type="PATRIC" id="fig|1280951.3.peg.2844"/>
<dbReference type="EMBL" id="ARYI01000013">
    <property type="protein sequence ID" value="KCZ89951.1"/>
    <property type="molecule type" value="Genomic_DNA"/>
</dbReference>
<proteinExistence type="inferred from homology"/>
<gene>
    <name evidence="3" type="ORF">HHI_14105</name>
</gene>